<dbReference type="Pfam" id="PF00149">
    <property type="entry name" value="Metallophos"/>
    <property type="match status" value="1"/>
</dbReference>
<evidence type="ECO:0000256" key="1">
    <source>
        <dbReference type="SAM" id="MobiDB-lite"/>
    </source>
</evidence>
<comment type="caution">
    <text evidence="3">The sequence shown here is derived from an EMBL/GenBank/DDBJ whole genome shotgun (WGS) entry which is preliminary data.</text>
</comment>
<proteinExistence type="predicted"/>
<feature type="compositionally biased region" description="Low complexity" evidence="1">
    <location>
        <begin position="30"/>
        <end position="47"/>
    </location>
</feature>
<evidence type="ECO:0000259" key="2">
    <source>
        <dbReference type="Pfam" id="PF00149"/>
    </source>
</evidence>
<feature type="non-terminal residue" evidence="3">
    <location>
        <position position="1"/>
    </location>
</feature>
<dbReference type="EMBL" id="JAEPQZ010000001">
    <property type="protein sequence ID" value="KAG2186109.1"/>
    <property type="molecule type" value="Genomic_DNA"/>
</dbReference>
<accession>A0A8H7Q6Q0</accession>
<feature type="region of interest" description="Disordered" evidence="1">
    <location>
        <begin position="28"/>
        <end position="47"/>
    </location>
</feature>
<dbReference type="InterPro" id="IPR029052">
    <property type="entry name" value="Metallo-depent_PP-like"/>
</dbReference>
<dbReference type="AlphaFoldDB" id="A0A8H7Q6Q0"/>
<dbReference type="PANTHER" id="PTHR42850:SF4">
    <property type="entry name" value="ZINC-DEPENDENT ENDOPOLYPHOSPHATASE"/>
    <property type="match status" value="1"/>
</dbReference>
<keyword evidence="4" id="KW-1185">Reference proteome</keyword>
<gene>
    <name evidence="3" type="ORF">INT43_002547</name>
</gene>
<evidence type="ECO:0000313" key="4">
    <source>
        <dbReference type="Proteomes" id="UP000654370"/>
    </source>
</evidence>
<dbReference type="InterPro" id="IPR004843">
    <property type="entry name" value="Calcineurin-like_PHP"/>
</dbReference>
<protein>
    <recommendedName>
        <fullName evidence="2">Calcineurin-like phosphoesterase domain-containing protein</fullName>
    </recommendedName>
</protein>
<dbReference type="Proteomes" id="UP000654370">
    <property type="component" value="Unassembled WGS sequence"/>
</dbReference>
<dbReference type="GO" id="GO:0000298">
    <property type="term" value="F:endopolyphosphatase activity"/>
    <property type="evidence" value="ECO:0007669"/>
    <property type="project" value="TreeGrafter"/>
</dbReference>
<dbReference type="GO" id="GO:0016791">
    <property type="term" value="F:phosphatase activity"/>
    <property type="evidence" value="ECO:0007669"/>
    <property type="project" value="TreeGrafter"/>
</dbReference>
<dbReference type="Gene3D" id="3.60.21.10">
    <property type="match status" value="1"/>
</dbReference>
<dbReference type="OrthoDB" id="10267127at2759"/>
<dbReference type="GO" id="GO:0006798">
    <property type="term" value="P:polyphosphate catabolic process"/>
    <property type="evidence" value="ECO:0007669"/>
    <property type="project" value="TreeGrafter"/>
</dbReference>
<dbReference type="InterPro" id="IPR050126">
    <property type="entry name" value="Ap4A_hydrolase"/>
</dbReference>
<dbReference type="SUPFAM" id="SSF56300">
    <property type="entry name" value="Metallo-dependent phosphatases"/>
    <property type="match status" value="1"/>
</dbReference>
<sequence>GYHCKGGVLFCDQLIQLNFSRSITRRKYASSNDSGSPNPSSPSKTNPLSPYANLTRLIAYDNSSPLATRPRVFVIGDVHGCLNELNALLDAIDYDDSTDQIIIAGDLTADGPDSLGVIRRAQEIGALCVRGNHDDKVIRFRTYMNSKGGTLPTHGLMDEGSVPDPLKFGNHHAAIATNMTDSDYDYLQSCPLILDLQPFNAYVVHGGLDPTVKINDQDPYSVLNVRDINTNGILIASDKIGDPWSNEWNAAQTNGSAKNIYYGHAAGRGLNLQQYTFGVDTGCVHGKQLTAIELHSHNLTQVNCTQI</sequence>
<dbReference type="GO" id="GO:0005737">
    <property type="term" value="C:cytoplasm"/>
    <property type="evidence" value="ECO:0007669"/>
    <property type="project" value="TreeGrafter"/>
</dbReference>
<reference evidence="3" key="1">
    <citation type="submission" date="2020-12" db="EMBL/GenBank/DDBJ databases">
        <title>Metabolic potential, ecology and presence of endohyphal bacteria is reflected in genomic diversity of Mucoromycotina.</title>
        <authorList>
            <person name="Muszewska A."/>
            <person name="Okrasinska A."/>
            <person name="Steczkiewicz K."/>
            <person name="Drgas O."/>
            <person name="Orlowska M."/>
            <person name="Perlinska-Lenart U."/>
            <person name="Aleksandrzak-Piekarczyk T."/>
            <person name="Szatraj K."/>
            <person name="Zielenkiewicz U."/>
            <person name="Pilsyk S."/>
            <person name="Malc E."/>
            <person name="Mieczkowski P."/>
            <person name="Kruszewska J.S."/>
            <person name="Biernat P."/>
            <person name="Pawlowska J."/>
        </authorList>
    </citation>
    <scope>NUCLEOTIDE SEQUENCE</scope>
    <source>
        <strain evidence="3">WA0000067209</strain>
    </source>
</reference>
<feature type="domain" description="Calcineurin-like phosphoesterase" evidence="2">
    <location>
        <begin position="71"/>
        <end position="258"/>
    </location>
</feature>
<name>A0A8H7Q6Q0_MORIS</name>
<evidence type="ECO:0000313" key="3">
    <source>
        <dbReference type="EMBL" id="KAG2186109.1"/>
    </source>
</evidence>
<dbReference type="PANTHER" id="PTHR42850">
    <property type="entry name" value="METALLOPHOSPHOESTERASE"/>
    <property type="match status" value="1"/>
</dbReference>
<organism evidence="3 4">
    <name type="scientific">Mortierella isabellina</name>
    <name type="common">Filamentous fungus</name>
    <name type="synonym">Umbelopsis isabellina</name>
    <dbReference type="NCBI Taxonomy" id="91625"/>
    <lineage>
        <taxon>Eukaryota</taxon>
        <taxon>Fungi</taxon>
        <taxon>Fungi incertae sedis</taxon>
        <taxon>Mucoromycota</taxon>
        <taxon>Mucoromycotina</taxon>
        <taxon>Umbelopsidomycetes</taxon>
        <taxon>Umbelopsidales</taxon>
        <taxon>Umbelopsidaceae</taxon>
        <taxon>Umbelopsis</taxon>
    </lineage>
</organism>